<proteinExistence type="predicted"/>
<accession>A0A0S4M1M6</accession>
<dbReference type="AlphaFoldDB" id="A0A0S4M1M6"/>
<dbReference type="EMBL" id="LN906597">
    <property type="protein sequence ID" value="CUT17683.1"/>
    <property type="molecule type" value="Genomic_DNA"/>
</dbReference>
<name>A0A0S4M1M6_9BURK</name>
<keyword evidence="2" id="KW-1185">Reference proteome</keyword>
<gene>
    <name evidence="1" type="ORF">Ark11_0860</name>
</gene>
<reference evidence="2" key="1">
    <citation type="submission" date="2015-11" db="EMBL/GenBank/DDBJ databases">
        <authorList>
            <person name="Seth-Smith H.M.B."/>
        </authorList>
    </citation>
    <scope>NUCLEOTIDE SEQUENCE [LARGE SCALE GENOMIC DNA]</scope>
    <source>
        <strain evidence="2">2013Ark11</strain>
    </source>
</reference>
<organism evidence="1 2">
    <name type="scientific">Candidatus Ichthyocystis hellenicum</name>
    <dbReference type="NCBI Taxonomy" id="1561003"/>
    <lineage>
        <taxon>Bacteria</taxon>
        <taxon>Pseudomonadati</taxon>
        <taxon>Pseudomonadota</taxon>
        <taxon>Betaproteobacteria</taxon>
        <taxon>Burkholderiales</taxon>
        <taxon>Candidatus Ichthyocystis</taxon>
    </lineage>
</organism>
<evidence type="ECO:0000313" key="2">
    <source>
        <dbReference type="Proteomes" id="UP000198651"/>
    </source>
</evidence>
<protein>
    <submittedName>
        <fullName evidence="1">Uncharacterized protein</fullName>
    </submittedName>
</protein>
<dbReference type="Proteomes" id="UP000198651">
    <property type="component" value="Chromosome I"/>
</dbReference>
<sequence length="1190" mass="137237">MCVMRFHSINVNSNNFAQVDNDFSSVDSDLPISNDISFISYQLLQDLCVGYGYSSGIEMVSECCNDDFLQEYAIKCGYVFSEDFLSVMDKHKINFIGKVDSTLTDLYGSFYHFLNELNENNGSTADLMNETTVSFSKRAYDLRAKCVCILQCNIIPVTIKSIFDSNVIDIKSEFRMSYSEMEKLFLYFVTNLEKIIMIKIMQCWRSFYDKRDLLSLIPEVDYSNPFVCARNFNGVTAPVINFPASFANKFGACISFMAIAKIDEMMSDFIDKCNYVLKKNIFHRCYCIFNRGSTVDDYVKELRDKFRLLLEEEFERKIIEEKVRYRFGNFLNDVLIWNNIEKIDRVFILNKIIEHMHDFLVNTGNSDLHNIIRFFQDGNKLGVYIHPDDDCKILSIRIKFSAKARKVVRDKFCAMLKEEYKFLDGTVIDIVDWVDISKKLSPVAHEAVKHLVDAERKELSTILSNAFVVEDICVFDGYSAGTRKATHEDIATITKNYIELVHTKNINLYSRVWMKLIVGKKHNMLKSLGVASEFVESGESVSSVTDNIVGSVATTDGDDSLMDSSSVKIEFPAIIWGLNLHREDYMSILGIKRKFSMQIRDHLTELFSGMYRRRTVLPSGRVLRKYSWDLISSELSEVAMKSLESINENRYTELVRFLAKARVVGVNDNSCSSCVFREITDDEKNHFMRSAREFIDKNSRVAIKTLWSRMVNKSFIRYGYKEKYQDIDIVDLEGSWGVKLRYSDNVAILNTRKKFSSKIRGFIYNKFSCIAENSRKFKSPNYIGEFSWFKVSKKLFPIAKNEASHILECERKELEGIISKARVVVDYKVDRSLTDKEKSTVLENIMDLVYRALKILFKRVWNDIIRCNVTANLSDNLIEVRDRVVANVSDIDSIIKSSPASVDIIELEEGYIKDGYRIRLCYEDDVAILNIRKKFSSEIHNCVGNIFSEMISKGYKFNDDTIVDKLSWRKVSKKIFPIIKKEIDPIIENERMKISDVLSESRACILSSDGSVSATVTRDLTSEERSFVLKNIMKYVYKRAIINLSRMWNKIIRLQSISLVDIKEPYRLEVDNIRLEFIGNLGAIVSDAIDTLSSGIDKILPNLEHINFNASNLANEKSRSLFKKGGFLSRVESLLSVAQVIDLYGKDRFITDEEKKRVLKEFLDIISSDVDCLVKKRVIEKFSDSSLQYK</sequence>
<evidence type="ECO:0000313" key="1">
    <source>
        <dbReference type="EMBL" id="CUT17683.1"/>
    </source>
</evidence>